<dbReference type="GeneID" id="20645784"/>
<evidence type="ECO:0000256" key="5">
    <source>
        <dbReference type="SAM" id="SignalP"/>
    </source>
</evidence>
<keyword evidence="7" id="KW-1185">Reference proteome</keyword>
<dbReference type="InParanoid" id="G4Z609"/>
<comment type="subcellular location">
    <subcellularLocation>
        <location evidence="1">Secreted</location>
    </subcellularLocation>
</comment>
<evidence type="ECO:0000256" key="3">
    <source>
        <dbReference type="ARBA" id="ARBA00022525"/>
    </source>
</evidence>
<reference evidence="6 7" key="1">
    <citation type="journal article" date="2006" name="Science">
        <title>Phytophthora genome sequences uncover evolutionary origins and mechanisms of pathogenesis.</title>
        <authorList>
            <person name="Tyler B.M."/>
            <person name="Tripathy S."/>
            <person name="Zhang X."/>
            <person name="Dehal P."/>
            <person name="Jiang R.H."/>
            <person name="Aerts A."/>
            <person name="Arredondo F.D."/>
            <person name="Baxter L."/>
            <person name="Bensasson D."/>
            <person name="Beynon J.L."/>
            <person name="Chapman J."/>
            <person name="Damasceno C.M."/>
            <person name="Dorrance A.E."/>
            <person name="Dou D."/>
            <person name="Dickerman A.W."/>
            <person name="Dubchak I.L."/>
            <person name="Garbelotto M."/>
            <person name="Gijzen M."/>
            <person name="Gordon S.G."/>
            <person name="Govers F."/>
            <person name="Grunwald N.J."/>
            <person name="Huang W."/>
            <person name="Ivors K.L."/>
            <person name="Jones R.W."/>
            <person name="Kamoun S."/>
            <person name="Krampis K."/>
            <person name="Lamour K.H."/>
            <person name="Lee M.K."/>
            <person name="McDonald W.H."/>
            <person name="Medina M."/>
            <person name="Meijer H.J."/>
            <person name="Nordberg E.K."/>
            <person name="Maclean D.J."/>
            <person name="Ospina-Giraldo M.D."/>
            <person name="Morris P.F."/>
            <person name="Phuntumart V."/>
            <person name="Putnam N.H."/>
            <person name="Rash S."/>
            <person name="Rose J.K."/>
            <person name="Sakihama Y."/>
            <person name="Salamov A.A."/>
            <person name="Savidor A."/>
            <person name="Scheuring C.F."/>
            <person name="Smith B.M."/>
            <person name="Sobral B.W."/>
            <person name="Terry A."/>
            <person name="Torto-Alalibo T.A."/>
            <person name="Win J."/>
            <person name="Xu Z."/>
            <person name="Zhang H."/>
            <person name="Grigoriev I.V."/>
            <person name="Rokhsar D.S."/>
            <person name="Boore J.L."/>
        </authorList>
    </citation>
    <scope>NUCLEOTIDE SEQUENCE [LARGE SCALE GENOMIC DNA]</scope>
    <source>
        <strain evidence="6 7">P6497</strain>
    </source>
</reference>
<dbReference type="RefSeq" id="XP_009523005.1">
    <property type="nucleotide sequence ID" value="XM_009524710.1"/>
</dbReference>
<feature type="signal peptide" evidence="5">
    <location>
        <begin position="1"/>
        <end position="21"/>
    </location>
</feature>
<sequence length="219" mass="23868">MKLHVLSAAIVSLFAMTQVQSALEPGQKAAVKFKPQLKLSNTCHPYAAVDAHGYISGGLNSELHIRNNCGGSDLGAQIYARSAWHSDVWATVYAWYFPKNSNNGGGPRSLWMYAIIWVGGPGVGAPEVVGATLKTDDDTEKHAPVDADYIDGTSFECKFTYNFWTTKAKLTATKKTGGYQDLITWEQLPEVARTGLAGYADMPLLNGTFEELLTNGWPF</sequence>
<dbReference type="STRING" id="1094619.G4Z609"/>
<dbReference type="SMR" id="G4Z609"/>
<feature type="chain" id="PRO_5003471758" description="Necrosis inducing-like protein NPP1 type" evidence="5">
    <location>
        <begin position="22"/>
        <end position="219"/>
    </location>
</feature>
<evidence type="ECO:0000313" key="6">
    <source>
        <dbReference type="EMBL" id="EGZ20288.1"/>
    </source>
</evidence>
<comment type="similarity">
    <text evidence="2">Belongs to the Necrosis inducing protein (NPP1) family.</text>
</comment>
<evidence type="ECO:0000256" key="1">
    <source>
        <dbReference type="ARBA" id="ARBA00004613"/>
    </source>
</evidence>
<dbReference type="Proteomes" id="UP000002640">
    <property type="component" value="Unassembled WGS sequence"/>
</dbReference>
<keyword evidence="5" id="KW-0732">Signal</keyword>
<dbReference type="KEGG" id="psoj:PHYSODRAFT_328418"/>
<evidence type="ECO:0000256" key="4">
    <source>
        <dbReference type="ARBA" id="ARBA00023026"/>
    </source>
</evidence>
<dbReference type="EMBL" id="JH159153">
    <property type="protein sequence ID" value="EGZ20288.1"/>
    <property type="molecule type" value="Genomic_DNA"/>
</dbReference>
<evidence type="ECO:0000256" key="2">
    <source>
        <dbReference type="ARBA" id="ARBA00009520"/>
    </source>
</evidence>
<proteinExistence type="inferred from homology"/>
<evidence type="ECO:0000313" key="7">
    <source>
        <dbReference type="Proteomes" id="UP000002640"/>
    </source>
</evidence>
<dbReference type="GO" id="GO:0005576">
    <property type="term" value="C:extracellular region"/>
    <property type="evidence" value="ECO:0007669"/>
    <property type="project" value="UniProtKB-SubCell"/>
</dbReference>
<dbReference type="PIRSF" id="PIRSF029958">
    <property type="entry name" value="Necrosis-inducing_protein"/>
    <property type="match status" value="1"/>
</dbReference>
<name>G4Z609_PHYSP</name>
<dbReference type="PANTHER" id="PTHR33657">
    <property type="entry name" value="DOMAIN PROTEIN, PUTATIVE (AFU_ORTHOLOGUE AFUA_5G00600)-RELATED"/>
    <property type="match status" value="1"/>
</dbReference>
<dbReference type="InterPro" id="IPR008701">
    <property type="entry name" value="NPP1"/>
</dbReference>
<evidence type="ECO:0008006" key="8">
    <source>
        <dbReference type="Google" id="ProtNLM"/>
    </source>
</evidence>
<dbReference type="Pfam" id="PF05630">
    <property type="entry name" value="NPP1"/>
    <property type="match status" value="1"/>
</dbReference>
<accession>G4Z609</accession>
<gene>
    <name evidence="6" type="ORF">PHYSODRAFT_328418</name>
</gene>
<keyword evidence="3" id="KW-0964">Secreted</keyword>
<keyword evidence="4" id="KW-0843">Virulence</keyword>
<organism evidence="6 7">
    <name type="scientific">Phytophthora sojae (strain P6497)</name>
    <name type="common">Soybean stem and root rot agent</name>
    <name type="synonym">Phytophthora megasperma f. sp. glycines</name>
    <dbReference type="NCBI Taxonomy" id="1094619"/>
    <lineage>
        <taxon>Eukaryota</taxon>
        <taxon>Sar</taxon>
        <taxon>Stramenopiles</taxon>
        <taxon>Oomycota</taxon>
        <taxon>Peronosporomycetes</taxon>
        <taxon>Peronosporales</taxon>
        <taxon>Peronosporaceae</taxon>
        <taxon>Phytophthora</taxon>
    </lineage>
</organism>
<dbReference type="PANTHER" id="PTHR33657:SF8">
    <property type="entry name" value="DOMAIN PROTEIN, PUTATIVE (AFU_ORTHOLOGUE AFUA_5G00600)-RELATED"/>
    <property type="match status" value="1"/>
</dbReference>
<protein>
    <recommendedName>
        <fullName evidence="8">Necrosis inducing-like protein NPP1 type</fullName>
    </recommendedName>
</protein>
<dbReference type="AlphaFoldDB" id="G4Z609"/>